<keyword evidence="2" id="KW-1185">Reference proteome</keyword>
<name>A0A4V2Y6N1_9ACTN</name>
<dbReference type="Proteomes" id="UP000295258">
    <property type="component" value="Unassembled WGS sequence"/>
</dbReference>
<dbReference type="AlphaFoldDB" id="A0A4V2Y6N1"/>
<gene>
    <name evidence="1" type="ORF">E1292_45030</name>
</gene>
<evidence type="ECO:0000313" key="2">
    <source>
        <dbReference type="Proteomes" id="UP000295258"/>
    </source>
</evidence>
<protein>
    <submittedName>
        <fullName evidence="1">DUF2397 family protein</fullName>
    </submittedName>
</protein>
<organism evidence="1 2">
    <name type="scientific">Nonomuraea deserti</name>
    <dbReference type="NCBI Taxonomy" id="1848322"/>
    <lineage>
        <taxon>Bacteria</taxon>
        <taxon>Bacillati</taxon>
        <taxon>Actinomycetota</taxon>
        <taxon>Actinomycetes</taxon>
        <taxon>Streptosporangiales</taxon>
        <taxon>Streptosporangiaceae</taxon>
        <taxon>Nonomuraea</taxon>
    </lineage>
</organism>
<evidence type="ECO:0000313" key="1">
    <source>
        <dbReference type="EMBL" id="TDC88965.1"/>
    </source>
</evidence>
<comment type="caution">
    <text evidence="1">The sequence shown here is derived from an EMBL/GenBank/DDBJ whole genome shotgun (WGS) entry which is preliminary data.</text>
</comment>
<proteinExistence type="predicted"/>
<dbReference type="InterPro" id="IPR013493">
    <property type="entry name" value="CHP02677"/>
</dbReference>
<dbReference type="Pfam" id="PF09660">
    <property type="entry name" value="DUF2397"/>
    <property type="match status" value="1"/>
</dbReference>
<dbReference type="EMBL" id="SMKO01000239">
    <property type="protein sequence ID" value="TDC88965.1"/>
    <property type="molecule type" value="Genomic_DNA"/>
</dbReference>
<sequence>MEQPRRWWQAVLPADWTVFALPDDLARERYTALLAALEELSTRGPMSSLEEITAQVRSVGFHDPLPEPELRETLDHLAKWGFAEPFRDYTAPVRNYQGLIVRREAWALTRKGRGIVAAVRAAVVDTRRALQLPSRLLDSVELTIRKLIDHLIDQSGILPMDLDDVRTRIEELQRVTADFYTALAQMVQSDVTDDELFGDNRDRVIEALRQFPREYGRALRRVEIALLDLRGAGHRRIVEAAVAHAGLIDVRDQQYWVEERVRWISDLEAWFAPDGTVHRLISSATGAVYTLLVAIERRYSARRRGSDLGLDFHVLARSLFRQPSDEEARRVFAAAFGDWPAWHAMAGGLEEDVAHGTAAAAGDSPYRVEVTLREHERQGRASGRPRKVADTSAARAAAVTEAAAEATRRRRLAAFLVTDGEVGLDHFAGLDSETAAVLLRAIEIALAQFNPREGRGVVPVDGANVLVEVRPGVAGRTVTVELADGRLTGPDLRVRVTSIESGTAAGAFRPAGEQDGMVA</sequence>
<accession>A0A4V2Y6N1</accession>
<dbReference type="RefSeq" id="WP_132605929.1">
    <property type="nucleotide sequence ID" value="NZ_SMKO01000239.1"/>
</dbReference>
<reference evidence="1 2" key="1">
    <citation type="submission" date="2019-03" db="EMBL/GenBank/DDBJ databases">
        <title>Draft genome sequences of novel Actinobacteria.</title>
        <authorList>
            <person name="Sahin N."/>
            <person name="Ay H."/>
            <person name="Saygin H."/>
        </authorList>
    </citation>
    <scope>NUCLEOTIDE SEQUENCE [LARGE SCALE GENOMIC DNA]</scope>
    <source>
        <strain evidence="1 2">KC310</strain>
    </source>
</reference>